<dbReference type="EMBL" id="LSNE01000005">
    <property type="protein sequence ID" value="KXI29368.1"/>
    <property type="molecule type" value="Genomic_DNA"/>
</dbReference>
<keyword evidence="2" id="KW-1185">Reference proteome</keyword>
<comment type="caution">
    <text evidence="1">The sequence shown here is derived from an EMBL/GenBank/DDBJ whole genome shotgun (WGS) entry which is preliminary data.</text>
</comment>
<reference evidence="2" key="1">
    <citation type="submission" date="2016-02" db="EMBL/GenBank/DDBJ databases">
        <authorList>
            <person name="Schultz-Johansen M."/>
            <person name="Glaring M.A."/>
            <person name="Bech P.K."/>
            <person name="Stougaard P."/>
        </authorList>
    </citation>
    <scope>NUCLEOTIDE SEQUENCE [LARGE SCALE GENOMIC DNA]</scope>
    <source>
        <strain evidence="2">S66</strain>
    </source>
</reference>
<dbReference type="RefSeq" id="WP_068376713.1">
    <property type="nucleotide sequence ID" value="NZ_LSNE01000005.1"/>
</dbReference>
<dbReference type="InterPro" id="IPR018652">
    <property type="entry name" value="DUF2082_NA-bd_Znr"/>
</dbReference>
<dbReference type="OrthoDB" id="6293663at2"/>
<dbReference type="Pfam" id="PF09855">
    <property type="entry name" value="Zn_ribbon_13"/>
    <property type="match status" value="1"/>
</dbReference>
<proteinExistence type="predicted"/>
<evidence type="ECO:0000313" key="1">
    <source>
        <dbReference type="EMBL" id="KXI29368.1"/>
    </source>
</evidence>
<accession>A0A136A295</accession>
<protein>
    <submittedName>
        <fullName evidence="1">GTP-binding protein</fullName>
    </submittedName>
</protein>
<evidence type="ECO:0000313" key="2">
    <source>
        <dbReference type="Proteomes" id="UP000070299"/>
    </source>
</evidence>
<name>A0A136A295_9ALTE</name>
<organism evidence="1 2">
    <name type="scientific">Paraglaciecola hydrolytica</name>
    <dbReference type="NCBI Taxonomy" id="1799789"/>
    <lineage>
        <taxon>Bacteria</taxon>
        <taxon>Pseudomonadati</taxon>
        <taxon>Pseudomonadota</taxon>
        <taxon>Gammaproteobacteria</taxon>
        <taxon>Alteromonadales</taxon>
        <taxon>Alteromonadaceae</taxon>
        <taxon>Paraglaciecola</taxon>
    </lineage>
</organism>
<dbReference type="STRING" id="1799789.AX660_14620"/>
<dbReference type="AlphaFoldDB" id="A0A136A295"/>
<sequence length="73" mass="8359">MSNHDSSHKWKCPKCQCPEYDTDTIATTGSGWSKIFDMQNRKFTAVTCVNCTYTEFYRGKTSTLGNVFDLFTN</sequence>
<gene>
    <name evidence="1" type="ORF">AX660_14620</name>
</gene>
<dbReference type="Proteomes" id="UP000070299">
    <property type="component" value="Unassembled WGS sequence"/>
</dbReference>